<sequence length="114" mass="12689">MAAKVDWDAARAELVPLLADGLPYAEIARRLGLTYSAVNFRVGFLGLTHLRQCGRKGRGPNHVASNLITEALGTEYAPKVKKERIKRSCSRCRAPFVAESRFLFRCAPCRRVAE</sequence>
<accession>A0A318Q3Y3</accession>
<dbReference type="EMBL" id="NKUC01000009">
    <property type="protein sequence ID" value="PYD57405.1"/>
    <property type="molecule type" value="Genomic_DNA"/>
</dbReference>
<dbReference type="AlphaFoldDB" id="A0A318Q3Y3"/>
<evidence type="ECO:0000313" key="1">
    <source>
        <dbReference type="EMBL" id="PYD57405.1"/>
    </source>
</evidence>
<keyword evidence="2" id="KW-1185">Reference proteome</keyword>
<dbReference type="RefSeq" id="WP_061273140.1">
    <property type="nucleotide sequence ID" value="NZ_CBCRXN010000003.1"/>
</dbReference>
<dbReference type="OrthoDB" id="7268940at2"/>
<reference evidence="1 2" key="1">
    <citation type="submission" date="2017-07" db="EMBL/GenBank/DDBJ databases">
        <title>A draft genome sequence of Komagataeibacter xylinus LMG 1515.</title>
        <authorList>
            <person name="Skraban J."/>
            <person name="Cleenwerck I."/>
            <person name="Vandamme P."/>
            <person name="Trcek J."/>
        </authorList>
    </citation>
    <scope>NUCLEOTIDE SEQUENCE [LARGE SCALE GENOMIC DNA]</scope>
    <source>
        <strain evidence="1 2">LMG 1515</strain>
    </source>
</reference>
<evidence type="ECO:0000313" key="2">
    <source>
        <dbReference type="Proteomes" id="UP000248257"/>
    </source>
</evidence>
<comment type="caution">
    <text evidence="1">The sequence shown here is derived from an EMBL/GenBank/DDBJ whole genome shotgun (WGS) entry which is preliminary data.</text>
</comment>
<organism evidence="1 2">
    <name type="scientific">Komagataeibacter xylinus</name>
    <name type="common">Gluconacetobacter xylinus</name>
    <dbReference type="NCBI Taxonomy" id="28448"/>
    <lineage>
        <taxon>Bacteria</taxon>
        <taxon>Pseudomonadati</taxon>
        <taxon>Pseudomonadota</taxon>
        <taxon>Alphaproteobacteria</taxon>
        <taxon>Acetobacterales</taxon>
        <taxon>Acetobacteraceae</taxon>
        <taxon>Komagataeibacter</taxon>
    </lineage>
</organism>
<proteinExistence type="predicted"/>
<gene>
    <name evidence="1" type="ORF">CFR75_06195</name>
</gene>
<dbReference type="STRING" id="1220579.GCA_001571345_01250"/>
<dbReference type="Proteomes" id="UP000248257">
    <property type="component" value="Unassembled WGS sequence"/>
</dbReference>
<protein>
    <submittedName>
        <fullName evidence="1">Uncharacterized protein</fullName>
    </submittedName>
</protein>
<name>A0A318Q3Y3_KOMXY</name>